<evidence type="ECO:0000313" key="2">
    <source>
        <dbReference type="Proteomes" id="UP000647860"/>
    </source>
</evidence>
<dbReference type="RefSeq" id="WP_204291739.1">
    <property type="nucleotide sequence ID" value="NZ_BAAAGZ010000014.1"/>
</dbReference>
<proteinExistence type="predicted"/>
<dbReference type="EMBL" id="BOPA01000024">
    <property type="protein sequence ID" value="GIJ16857.1"/>
    <property type="molecule type" value="Genomic_DNA"/>
</dbReference>
<organism evidence="1 2">
    <name type="scientific">Micromonospora gifhornensis</name>
    <dbReference type="NCBI Taxonomy" id="84594"/>
    <lineage>
        <taxon>Bacteria</taxon>
        <taxon>Bacillati</taxon>
        <taxon>Actinomycetota</taxon>
        <taxon>Actinomycetes</taxon>
        <taxon>Micromonosporales</taxon>
        <taxon>Micromonosporaceae</taxon>
        <taxon>Micromonospora</taxon>
    </lineage>
</organism>
<name>A0ABQ4IG21_9ACTN</name>
<protein>
    <submittedName>
        <fullName evidence="1">Uncharacterized protein</fullName>
    </submittedName>
</protein>
<keyword evidence="2" id="KW-1185">Reference proteome</keyword>
<gene>
    <name evidence="1" type="ORF">Vgi01_35410</name>
</gene>
<comment type="caution">
    <text evidence="1">The sequence shown here is derived from an EMBL/GenBank/DDBJ whole genome shotgun (WGS) entry which is preliminary data.</text>
</comment>
<accession>A0ABQ4IG21</accession>
<evidence type="ECO:0000313" key="1">
    <source>
        <dbReference type="EMBL" id="GIJ16857.1"/>
    </source>
</evidence>
<reference evidence="1 2" key="1">
    <citation type="submission" date="2021-01" db="EMBL/GenBank/DDBJ databases">
        <title>Whole genome shotgun sequence of Verrucosispora gifhornensis NBRC 16317.</title>
        <authorList>
            <person name="Komaki H."/>
            <person name="Tamura T."/>
        </authorList>
    </citation>
    <scope>NUCLEOTIDE SEQUENCE [LARGE SCALE GENOMIC DNA]</scope>
    <source>
        <strain evidence="1 2">NBRC 16317</strain>
    </source>
</reference>
<dbReference type="Proteomes" id="UP000647860">
    <property type="component" value="Unassembled WGS sequence"/>
</dbReference>
<sequence>MIGAVQVLALGYKQAELPKEIVNEINLLRSSDAVRLLDIYAINKGKDRTITEHAIEEINDWDGELIRKMLRSAGASRVLNTYTTDSTGFLVQGTPIPDIGVSVPDGTNVIVLLIEHVWASPLEDALRDGSAFPVAGGWAGRQALQNAGLVMNDTAD</sequence>